<organism evidence="8 9">
    <name type="scientific">Penicillium malachiteum</name>
    <dbReference type="NCBI Taxonomy" id="1324776"/>
    <lineage>
        <taxon>Eukaryota</taxon>
        <taxon>Fungi</taxon>
        <taxon>Dikarya</taxon>
        <taxon>Ascomycota</taxon>
        <taxon>Pezizomycotina</taxon>
        <taxon>Eurotiomycetes</taxon>
        <taxon>Eurotiomycetidae</taxon>
        <taxon>Eurotiales</taxon>
        <taxon>Aspergillaceae</taxon>
        <taxon>Penicillium</taxon>
    </lineage>
</organism>
<evidence type="ECO:0000256" key="6">
    <source>
        <dbReference type="ARBA" id="ARBA00023242"/>
    </source>
</evidence>
<dbReference type="GO" id="GO:0003677">
    <property type="term" value="F:DNA binding"/>
    <property type="evidence" value="ECO:0007669"/>
    <property type="project" value="UniProtKB-KW"/>
</dbReference>
<keyword evidence="6" id="KW-0539">Nucleus</keyword>
<evidence type="ECO:0000313" key="9">
    <source>
        <dbReference type="Proteomes" id="UP001215712"/>
    </source>
</evidence>
<evidence type="ECO:0000256" key="4">
    <source>
        <dbReference type="ARBA" id="ARBA00023125"/>
    </source>
</evidence>
<dbReference type="InterPro" id="IPR050815">
    <property type="entry name" value="TF_fung"/>
</dbReference>
<evidence type="ECO:0000256" key="5">
    <source>
        <dbReference type="ARBA" id="ARBA00023163"/>
    </source>
</evidence>
<keyword evidence="3" id="KW-0805">Transcription regulation</keyword>
<keyword evidence="2" id="KW-0479">Metal-binding</keyword>
<evidence type="ECO:0000313" key="8">
    <source>
        <dbReference type="EMBL" id="KAJ5719768.1"/>
    </source>
</evidence>
<dbReference type="SMART" id="SM00906">
    <property type="entry name" value="Fungal_trans"/>
    <property type="match status" value="1"/>
</dbReference>
<evidence type="ECO:0000256" key="1">
    <source>
        <dbReference type="ARBA" id="ARBA00004123"/>
    </source>
</evidence>
<dbReference type="GO" id="GO:0005634">
    <property type="term" value="C:nucleus"/>
    <property type="evidence" value="ECO:0007669"/>
    <property type="project" value="UniProtKB-SubCell"/>
</dbReference>
<keyword evidence="9" id="KW-1185">Reference proteome</keyword>
<proteinExistence type="predicted"/>
<dbReference type="Pfam" id="PF04082">
    <property type="entry name" value="Fungal_trans"/>
    <property type="match status" value="1"/>
</dbReference>
<dbReference type="EMBL" id="JAQJAN010000010">
    <property type="protein sequence ID" value="KAJ5719768.1"/>
    <property type="molecule type" value="Genomic_DNA"/>
</dbReference>
<dbReference type="Proteomes" id="UP001215712">
    <property type="component" value="Unassembled WGS sequence"/>
</dbReference>
<evidence type="ECO:0000256" key="2">
    <source>
        <dbReference type="ARBA" id="ARBA00022723"/>
    </source>
</evidence>
<comment type="caution">
    <text evidence="8">The sequence shown here is derived from an EMBL/GenBank/DDBJ whole genome shotgun (WGS) entry which is preliminary data.</text>
</comment>
<dbReference type="PANTHER" id="PTHR47338">
    <property type="entry name" value="ZN(II)2CYS6 TRANSCRIPTION FACTOR (EUROFUNG)-RELATED"/>
    <property type="match status" value="1"/>
</dbReference>
<dbReference type="CDD" id="cd12148">
    <property type="entry name" value="fungal_TF_MHR"/>
    <property type="match status" value="1"/>
</dbReference>
<feature type="domain" description="Xylanolytic transcriptional activator regulatory" evidence="7">
    <location>
        <begin position="116"/>
        <end position="208"/>
    </location>
</feature>
<reference evidence="8" key="2">
    <citation type="submission" date="2023-01" db="EMBL/GenBank/DDBJ databases">
        <authorList>
            <person name="Petersen C."/>
        </authorList>
    </citation>
    <scope>NUCLEOTIDE SEQUENCE</scope>
    <source>
        <strain evidence="8">IBT 17514</strain>
    </source>
</reference>
<comment type="subcellular location">
    <subcellularLocation>
        <location evidence="1">Nucleus</location>
    </subcellularLocation>
</comment>
<accession>A0AAD6MUQ7</accession>
<dbReference type="PANTHER" id="PTHR47338:SF3">
    <property type="entry name" value="C6 FINGER DOMAIN TRANSCRIPTION FACTOR DBAA-RELATED"/>
    <property type="match status" value="1"/>
</dbReference>
<dbReference type="GO" id="GO:0000981">
    <property type="term" value="F:DNA-binding transcription factor activity, RNA polymerase II-specific"/>
    <property type="evidence" value="ECO:0007669"/>
    <property type="project" value="InterPro"/>
</dbReference>
<sequence length="416" mass="47178">METNATDHMRADLDQVYFDRVHPVLPLIYPRNFLSWADQENPGAARACLRSAMRTIAAAMSAPGCRFCNEFYAETCRLLENHNMKSNPDQANSIEHLQAWLLVAHYELLRVNEHQAMLTAGRCFRLVLMARLFEIDTYKPGETKFQVSHTNLGKNNGFKESFSFLEEKRRTFWLAFCLDRFLCSRNDYPLTLSEEMIFTRLPSPEANFQNNQHICTSFLEEAFSLSQKGAPLSPFAECIILSTLHGRCMVHRRFFSTKQQTGNMDGNDFWTHRKLLIAALEDRMQILSTTLPIHADSGPLVLLAHTLVHSAIIKLANTADPAASCWRTLEQSGTLTAYDRRAAASAREMVLLAKQMPSFSCFKGHPFLPDPLACAANYLTSRIGNFPSSNEIGVQDIVRLLRDLQGINTLARVYFD</sequence>
<dbReference type="GO" id="GO:0008270">
    <property type="term" value="F:zinc ion binding"/>
    <property type="evidence" value="ECO:0007669"/>
    <property type="project" value="InterPro"/>
</dbReference>
<evidence type="ECO:0000256" key="3">
    <source>
        <dbReference type="ARBA" id="ARBA00023015"/>
    </source>
</evidence>
<evidence type="ECO:0000259" key="7">
    <source>
        <dbReference type="SMART" id="SM00906"/>
    </source>
</evidence>
<name>A0AAD6MUQ7_9EURO</name>
<keyword evidence="4" id="KW-0238">DNA-binding</keyword>
<dbReference type="GO" id="GO:0006351">
    <property type="term" value="P:DNA-templated transcription"/>
    <property type="evidence" value="ECO:0007669"/>
    <property type="project" value="InterPro"/>
</dbReference>
<protein>
    <submittedName>
        <fullName evidence="8">Fungal-specific transcription factor domain-containing protein</fullName>
    </submittedName>
</protein>
<dbReference type="AlphaFoldDB" id="A0AAD6MUQ7"/>
<reference evidence="8" key="1">
    <citation type="journal article" date="2023" name="IMA Fungus">
        <title>Comparative genomic study of the Penicillium genus elucidates a diverse pangenome and 15 lateral gene transfer events.</title>
        <authorList>
            <person name="Petersen C."/>
            <person name="Sorensen T."/>
            <person name="Nielsen M.R."/>
            <person name="Sondergaard T.E."/>
            <person name="Sorensen J.L."/>
            <person name="Fitzpatrick D.A."/>
            <person name="Frisvad J.C."/>
            <person name="Nielsen K.L."/>
        </authorList>
    </citation>
    <scope>NUCLEOTIDE SEQUENCE</scope>
    <source>
        <strain evidence="8">IBT 17514</strain>
    </source>
</reference>
<dbReference type="InterPro" id="IPR007219">
    <property type="entry name" value="XnlR_reg_dom"/>
</dbReference>
<keyword evidence="5" id="KW-0804">Transcription</keyword>
<gene>
    <name evidence="8" type="ORF">N7493_007346</name>
</gene>